<dbReference type="SMART" id="SM00939">
    <property type="entry name" value="PepX_C"/>
    <property type="match status" value="1"/>
</dbReference>
<sequence>MLDIDPTAPSPIRIIENIWIPLSDGSRLAAKVWLPEGAADAPVPAVLEYIPYRKRDHKAIRDAEIHGFFARHGYAGVRVDLRGSGDSDGILRDEYLQQELDDGLEVLRWIAAQTWCTGKVGLFGLSWGGFNALQLAALQPPEVGAIITVCSSDDRYADDVHYMGGCLLTDNLSWASTMFAFNSCPPDPQIVGEGRWREMWLDRLEGSGLWLKTWLKHQRRDDYWKHASVAEDHSRIRVPVMAVSGWADGYTNTVFRLMANLDDGVPRRGLIGAWGHKYPHMGGPGPVIDFLGECVRWWDQWLKGIDRGVDREPAIRAWMLDTSEPTSPRSPGRWIAEQAWPSPRIAWTSFYPAPGLLSPDPDPALDDASHLTVQSPLSVGMFAGKWCSYAEATDLPWDQRQEDGGSLVFDTLPLDEDVEILGAPAVTLDLSVDKPVAMLAVRLCDVAPNDRATRVTFGVLNLTHRDSHETPEPLEPGRRYRVTVRLNNIAQRFRAGNRIRLALSTSYFPLAWPSPEPYRLTVYPADCRLDLPVRPPRAEDARLRHLGQPRTGPAPHTKLLAPAQREWVVNQNLAQNVVELNIVNNDPFFRLYNGQDDADETGWDDLGAIDLARNTTEKYSYTYNFYDTLRGEVTTERRFRRGGWEVMTVTRTILTSTRSHFLIRATLDAYEGDVRIFSKSWDERIARDLV</sequence>
<feature type="domain" description="Xaa-Pro dipeptidyl-peptidase C-terminal" evidence="2">
    <location>
        <begin position="295"/>
        <end position="552"/>
    </location>
</feature>
<evidence type="ECO:0000256" key="1">
    <source>
        <dbReference type="ARBA" id="ARBA00022801"/>
    </source>
</evidence>
<dbReference type="Pfam" id="PF02129">
    <property type="entry name" value="Peptidase_S15"/>
    <property type="match status" value="1"/>
</dbReference>
<dbReference type="InParanoid" id="A0A4R2PE09"/>
<dbReference type="InterPro" id="IPR050585">
    <property type="entry name" value="Xaa-Pro_dipeptidyl-ppase/CocE"/>
</dbReference>
<dbReference type="PANTHER" id="PTHR43056:SF10">
    <property type="entry name" value="COCE_NOND FAMILY, PUTATIVE (AFU_ORTHOLOGUE AFUA_7G00600)-RELATED"/>
    <property type="match status" value="1"/>
</dbReference>
<dbReference type="InterPro" id="IPR000383">
    <property type="entry name" value="Xaa-Pro-like_dom"/>
</dbReference>
<dbReference type="Gene3D" id="2.60.120.260">
    <property type="entry name" value="Galactose-binding domain-like"/>
    <property type="match status" value="1"/>
</dbReference>
<dbReference type="OrthoDB" id="9806163at2"/>
<dbReference type="InterPro" id="IPR008979">
    <property type="entry name" value="Galactose-bd-like_sf"/>
</dbReference>
<dbReference type="Gene3D" id="3.40.50.1820">
    <property type="entry name" value="alpha/beta hydrolase"/>
    <property type="match status" value="2"/>
</dbReference>
<dbReference type="AlphaFoldDB" id="A0A4R2PE09"/>
<name>A0A4R2PE09_RHOSA</name>
<keyword evidence="4" id="KW-1185">Reference proteome</keyword>
<evidence type="ECO:0000313" key="3">
    <source>
        <dbReference type="EMBL" id="TCP33480.1"/>
    </source>
</evidence>
<dbReference type="InterPro" id="IPR013736">
    <property type="entry name" value="Xaa-Pro_dipept_C"/>
</dbReference>
<dbReference type="PANTHER" id="PTHR43056">
    <property type="entry name" value="PEPTIDASE S9 PROLYL OLIGOPEPTIDASE"/>
    <property type="match status" value="1"/>
</dbReference>
<dbReference type="InterPro" id="IPR005674">
    <property type="entry name" value="CocE/Ser_esterase"/>
</dbReference>
<dbReference type="Pfam" id="PF08530">
    <property type="entry name" value="PepX_C"/>
    <property type="match status" value="1"/>
</dbReference>
<evidence type="ECO:0000313" key="4">
    <source>
        <dbReference type="Proteomes" id="UP000295399"/>
    </source>
</evidence>
<dbReference type="NCBIfam" id="TIGR00976">
    <property type="entry name" value="CocE_NonD"/>
    <property type="match status" value="1"/>
</dbReference>
<dbReference type="RefSeq" id="WP_132708760.1">
    <property type="nucleotide sequence ID" value="NZ_JACIGF010000007.1"/>
</dbReference>
<organism evidence="3 4">
    <name type="scientific">Rhodothalassium salexigens DSM 2132</name>
    <dbReference type="NCBI Taxonomy" id="1188247"/>
    <lineage>
        <taxon>Bacteria</taxon>
        <taxon>Pseudomonadati</taxon>
        <taxon>Pseudomonadota</taxon>
        <taxon>Alphaproteobacteria</taxon>
        <taxon>Rhodothalassiales</taxon>
        <taxon>Rhodothalassiaceae</taxon>
        <taxon>Rhodothalassium</taxon>
    </lineage>
</organism>
<keyword evidence="1" id="KW-0378">Hydrolase</keyword>
<evidence type="ECO:0000259" key="2">
    <source>
        <dbReference type="SMART" id="SM00939"/>
    </source>
</evidence>
<dbReference type="GO" id="GO:0008239">
    <property type="term" value="F:dipeptidyl-peptidase activity"/>
    <property type="evidence" value="ECO:0007669"/>
    <property type="project" value="InterPro"/>
</dbReference>
<reference evidence="3 4" key="1">
    <citation type="submission" date="2019-03" db="EMBL/GenBank/DDBJ databases">
        <title>Genomic Encyclopedia of Type Strains, Phase IV (KMG-IV): sequencing the most valuable type-strain genomes for metagenomic binning, comparative biology and taxonomic classification.</title>
        <authorList>
            <person name="Goeker M."/>
        </authorList>
    </citation>
    <scope>NUCLEOTIDE SEQUENCE [LARGE SCALE GENOMIC DNA]</scope>
    <source>
        <strain evidence="3 4">DSM 2132</strain>
    </source>
</reference>
<proteinExistence type="predicted"/>
<dbReference type="Proteomes" id="UP000295399">
    <property type="component" value="Unassembled WGS sequence"/>
</dbReference>
<gene>
    <name evidence="3" type="ORF">EV659_10790</name>
</gene>
<comment type="caution">
    <text evidence="3">The sequence shown here is derived from an EMBL/GenBank/DDBJ whole genome shotgun (WGS) entry which is preliminary data.</text>
</comment>
<dbReference type="SUPFAM" id="SSF53474">
    <property type="entry name" value="alpha/beta-Hydrolases"/>
    <property type="match status" value="1"/>
</dbReference>
<dbReference type="EMBL" id="SLXO01000007">
    <property type="protein sequence ID" value="TCP33480.1"/>
    <property type="molecule type" value="Genomic_DNA"/>
</dbReference>
<dbReference type="SUPFAM" id="SSF49785">
    <property type="entry name" value="Galactose-binding domain-like"/>
    <property type="match status" value="1"/>
</dbReference>
<protein>
    <recommendedName>
        <fullName evidence="2">Xaa-Pro dipeptidyl-peptidase C-terminal domain-containing protein</fullName>
    </recommendedName>
</protein>
<accession>A0A4R2PE09</accession>
<dbReference type="InterPro" id="IPR029058">
    <property type="entry name" value="AB_hydrolase_fold"/>
</dbReference>